<dbReference type="InterPro" id="IPR000873">
    <property type="entry name" value="AMP-dep_synth/lig_dom"/>
</dbReference>
<accession>D7BU28</accession>
<gene>
    <name evidence="3" type="ordered locus">SBI_06477</name>
</gene>
<dbReference type="AlphaFoldDB" id="D7BU28"/>
<dbReference type="HOGENOM" id="CLU_135074_0_0_11"/>
<organism evidence="3 4">
    <name type="scientific">Streptomyces bingchenggensis (strain BCW-1)</name>
    <dbReference type="NCBI Taxonomy" id="749414"/>
    <lineage>
        <taxon>Bacteria</taxon>
        <taxon>Bacillati</taxon>
        <taxon>Actinomycetota</taxon>
        <taxon>Actinomycetes</taxon>
        <taxon>Kitasatosporales</taxon>
        <taxon>Streptomycetaceae</taxon>
        <taxon>Streptomyces</taxon>
    </lineage>
</organism>
<keyword evidence="1" id="KW-0007">Acetylation</keyword>
<reference evidence="3 4" key="1">
    <citation type="journal article" date="2010" name="J. Bacteriol.">
        <title>Genome sequence of the milbemycin-producing bacterium Streptomyces bingchenggensis.</title>
        <authorList>
            <person name="Wang X.J."/>
            <person name="Yan Y.J."/>
            <person name="Zhang B."/>
            <person name="An J."/>
            <person name="Wang J.J."/>
            <person name="Tian J."/>
            <person name="Jiang L."/>
            <person name="Chen Y.H."/>
            <person name="Huang S.X."/>
            <person name="Yin M."/>
            <person name="Zhang J."/>
            <person name="Gao A.L."/>
            <person name="Liu C.X."/>
            <person name="Zhu Z.X."/>
            <person name="Xiang W.S."/>
        </authorList>
    </citation>
    <scope>NUCLEOTIDE SEQUENCE [LARGE SCALE GENOMIC DNA]</scope>
    <source>
        <strain evidence="3 4">BCW-1</strain>
    </source>
</reference>
<dbReference type="Proteomes" id="UP000000377">
    <property type="component" value="Chromosome"/>
</dbReference>
<dbReference type="SUPFAM" id="SSF56801">
    <property type="entry name" value="Acetyl-CoA synthetase-like"/>
    <property type="match status" value="1"/>
</dbReference>
<dbReference type="EMBL" id="CP002047">
    <property type="protein sequence ID" value="ADI09597.1"/>
    <property type="molecule type" value="Genomic_DNA"/>
</dbReference>
<name>D7BU28_STRBB</name>
<dbReference type="InterPro" id="IPR042099">
    <property type="entry name" value="ANL_N_sf"/>
</dbReference>
<evidence type="ECO:0000259" key="2">
    <source>
        <dbReference type="Pfam" id="PF00501"/>
    </source>
</evidence>
<dbReference type="PANTHER" id="PTHR24095">
    <property type="entry name" value="ACETYL-COENZYME A SYNTHETASE"/>
    <property type="match status" value="1"/>
</dbReference>
<dbReference type="PANTHER" id="PTHR24095:SF14">
    <property type="entry name" value="ACETYL-COENZYME A SYNTHETASE 1"/>
    <property type="match status" value="1"/>
</dbReference>
<dbReference type="Pfam" id="PF00501">
    <property type="entry name" value="AMP-binding"/>
    <property type="match status" value="1"/>
</dbReference>
<sequence length="195" mass="21315">MADGRLCDMPFARVRRKTNVPSTSRTEELPTLAAAARQTPRVALRWISEPDCEEELTHAELLDQAGRAAAALTRLGVRAGDRVAVHLPLIPESVIATLACGRLDVVRSTLPVGLRVHELRDRLAGMDAKVLITADGDWRCGEPQSLKPLIDRALAGSTRIPKVLVVHRLARPVSWTPGRDLWWHEQLAAAPADAP</sequence>
<keyword evidence="4" id="KW-1185">Reference proteome</keyword>
<evidence type="ECO:0000313" key="3">
    <source>
        <dbReference type="EMBL" id="ADI09597.1"/>
    </source>
</evidence>
<feature type="domain" description="AMP-dependent synthetase/ligase" evidence="2">
    <location>
        <begin position="34"/>
        <end position="168"/>
    </location>
</feature>
<dbReference type="Gene3D" id="3.40.50.12780">
    <property type="entry name" value="N-terminal domain of ligase-like"/>
    <property type="match status" value="1"/>
</dbReference>
<dbReference type="PATRIC" id="fig|749414.3.peg.6671"/>
<dbReference type="eggNOG" id="COG0365">
    <property type="taxonomic scope" value="Bacteria"/>
</dbReference>
<protein>
    <submittedName>
        <fullName evidence="3">Acetyl-CoA synthetase</fullName>
    </submittedName>
</protein>
<dbReference type="GO" id="GO:0003987">
    <property type="term" value="F:acetate-CoA ligase activity"/>
    <property type="evidence" value="ECO:0007669"/>
    <property type="project" value="TreeGrafter"/>
</dbReference>
<evidence type="ECO:0000256" key="1">
    <source>
        <dbReference type="ARBA" id="ARBA00022990"/>
    </source>
</evidence>
<proteinExistence type="predicted"/>
<dbReference type="GO" id="GO:0006085">
    <property type="term" value="P:acetyl-CoA biosynthetic process"/>
    <property type="evidence" value="ECO:0007669"/>
    <property type="project" value="TreeGrafter"/>
</dbReference>
<dbReference type="STRING" id="749414.SBI_06477"/>
<dbReference type="GO" id="GO:0005829">
    <property type="term" value="C:cytosol"/>
    <property type="evidence" value="ECO:0007669"/>
    <property type="project" value="TreeGrafter"/>
</dbReference>
<dbReference type="KEGG" id="sbh:SBI_06477"/>
<evidence type="ECO:0000313" key="4">
    <source>
        <dbReference type="Proteomes" id="UP000000377"/>
    </source>
</evidence>